<keyword evidence="1 2" id="KW-0732">Signal</keyword>
<dbReference type="Gene3D" id="3.30.1340.30">
    <property type="match status" value="1"/>
</dbReference>
<keyword evidence="5" id="KW-1185">Reference proteome</keyword>
<dbReference type="InterPro" id="IPR051686">
    <property type="entry name" value="Lipoprotein_DolP"/>
</dbReference>
<dbReference type="Proteomes" id="UP000267464">
    <property type="component" value="Unassembled WGS sequence"/>
</dbReference>
<evidence type="ECO:0000256" key="1">
    <source>
        <dbReference type="ARBA" id="ARBA00022729"/>
    </source>
</evidence>
<dbReference type="PANTHER" id="PTHR34606:SF4">
    <property type="entry name" value="OUTER MEMBRANE LIPOPROTEIN DOLP"/>
    <property type="match status" value="1"/>
</dbReference>
<evidence type="ECO:0000256" key="2">
    <source>
        <dbReference type="SAM" id="SignalP"/>
    </source>
</evidence>
<gene>
    <name evidence="4" type="ORF">DZC73_13220</name>
</gene>
<dbReference type="Pfam" id="PF04972">
    <property type="entry name" value="BON"/>
    <property type="match status" value="2"/>
</dbReference>
<accession>A0A3N7HPY3</accession>
<proteinExistence type="predicted"/>
<protein>
    <submittedName>
        <fullName evidence="4">BON domain-containing protein</fullName>
    </submittedName>
</protein>
<dbReference type="SMART" id="SM00749">
    <property type="entry name" value="BON"/>
    <property type="match status" value="2"/>
</dbReference>
<organism evidence="4 5">
    <name type="scientific">Piscinibacter terrae</name>
    <dbReference type="NCBI Taxonomy" id="2496871"/>
    <lineage>
        <taxon>Bacteria</taxon>
        <taxon>Pseudomonadati</taxon>
        <taxon>Pseudomonadota</taxon>
        <taxon>Betaproteobacteria</taxon>
        <taxon>Burkholderiales</taxon>
        <taxon>Sphaerotilaceae</taxon>
        <taxon>Piscinibacter</taxon>
    </lineage>
</organism>
<sequence length="210" mass="22299">MTFASRLKLRSTLVLSAVAASALMSACAPLVVGGAMLGGTLMATDRRTSGAQVEDQAIELKSLNRIRDALGERGHVSTTSYNRVVLITGEVQTEADKAAAEAAVAKVENVKSTVNEVEIMGASSLTSRSNDAILTSKVKASFVDAKDIFANAFKVVTERGTVYLMGRVTEREADRAVEIARGVSGVQKVVKLFEILTEQELADLAPKPNK</sequence>
<dbReference type="InterPro" id="IPR007055">
    <property type="entry name" value="BON_dom"/>
</dbReference>
<dbReference type="EMBL" id="QUSW01000003">
    <property type="protein sequence ID" value="RQP24267.1"/>
    <property type="molecule type" value="Genomic_DNA"/>
</dbReference>
<feature type="domain" description="BON" evidence="3">
    <location>
        <begin position="130"/>
        <end position="197"/>
    </location>
</feature>
<feature type="domain" description="BON" evidence="3">
    <location>
        <begin position="49"/>
        <end position="121"/>
    </location>
</feature>
<dbReference type="PANTHER" id="PTHR34606">
    <property type="entry name" value="BON DOMAIN-CONTAINING PROTEIN"/>
    <property type="match status" value="1"/>
</dbReference>
<name>A0A3N7HPY3_9BURK</name>
<comment type="caution">
    <text evidence="4">The sequence shown here is derived from an EMBL/GenBank/DDBJ whole genome shotgun (WGS) entry which is preliminary data.</text>
</comment>
<dbReference type="AlphaFoldDB" id="A0A3N7HPY3"/>
<reference evidence="4 5" key="1">
    <citation type="submission" date="2018-08" db="EMBL/GenBank/DDBJ databases">
        <authorList>
            <person name="Khan S.A."/>
            <person name="Jeon C.O."/>
            <person name="Chun B.H."/>
            <person name="Jeong S.E."/>
        </authorList>
    </citation>
    <scope>NUCLEOTIDE SEQUENCE [LARGE SCALE GENOMIC DNA]</scope>
    <source>
        <strain evidence="4 5">S-16</strain>
    </source>
</reference>
<dbReference type="RefSeq" id="WP_124540783.1">
    <property type="nucleotide sequence ID" value="NZ_QUSW01000003.1"/>
</dbReference>
<evidence type="ECO:0000259" key="3">
    <source>
        <dbReference type="PROSITE" id="PS50914"/>
    </source>
</evidence>
<reference evidence="4 5" key="2">
    <citation type="submission" date="2018-12" db="EMBL/GenBank/DDBJ databases">
        <title>Rhizobacter gummiphilus sp. nov., a rubber-degrading bacterium isolated from the soil of a botanical garden in Japan.</title>
        <authorList>
            <person name="Shunsuke S.S."/>
        </authorList>
    </citation>
    <scope>NUCLEOTIDE SEQUENCE [LARGE SCALE GENOMIC DNA]</scope>
    <source>
        <strain evidence="4 5">S-16</strain>
    </source>
</reference>
<evidence type="ECO:0000313" key="5">
    <source>
        <dbReference type="Proteomes" id="UP000267464"/>
    </source>
</evidence>
<feature type="chain" id="PRO_5018031675" evidence="2">
    <location>
        <begin position="20"/>
        <end position="210"/>
    </location>
</feature>
<dbReference type="OrthoDB" id="5294487at2"/>
<dbReference type="PROSITE" id="PS50914">
    <property type="entry name" value="BON"/>
    <property type="match status" value="2"/>
</dbReference>
<dbReference type="PROSITE" id="PS51257">
    <property type="entry name" value="PROKAR_LIPOPROTEIN"/>
    <property type="match status" value="1"/>
</dbReference>
<dbReference type="InterPro" id="IPR014004">
    <property type="entry name" value="Transpt-assoc_nodulatn_dom_bac"/>
</dbReference>
<feature type="signal peptide" evidence="2">
    <location>
        <begin position="1"/>
        <end position="19"/>
    </location>
</feature>
<evidence type="ECO:0000313" key="4">
    <source>
        <dbReference type="EMBL" id="RQP24267.1"/>
    </source>
</evidence>